<reference evidence="1 2" key="1">
    <citation type="submission" date="2018-11" db="EMBL/GenBank/DDBJ databases">
        <authorList>
            <person name="Na S.W."/>
            <person name="Baik M."/>
        </authorList>
    </citation>
    <scope>NUCLEOTIDE SEQUENCE [LARGE SCALE GENOMIC DNA]</scope>
    <source>
        <strain evidence="1 2">E39</strain>
    </source>
</reference>
<dbReference type="EMBL" id="CP033459">
    <property type="protein sequence ID" value="QFQ12500.1"/>
    <property type="molecule type" value="Genomic_DNA"/>
</dbReference>
<evidence type="ECO:0000313" key="2">
    <source>
        <dbReference type="Proteomes" id="UP000249375"/>
    </source>
</evidence>
<gene>
    <name evidence="1" type="ORF">C7Y71_005440</name>
</gene>
<organism evidence="1 2">
    <name type="scientific">Pseudoprevotella muciniphila</name>
    <dbReference type="NCBI Taxonomy" id="2133944"/>
    <lineage>
        <taxon>Bacteria</taxon>
        <taxon>Pseudomonadati</taxon>
        <taxon>Bacteroidota</taxon>
        <taxon>Bacteroidia</taxon>
        <taxon>Bacteroidales</taxon>
        <taxon>Prevotellaceae</taxon>
        <taxon>Pseudoprevotella</taxon>
    </lineage>
</organism>
<dbReference type="Pfam" id="PF19866">
    <property type="entry name" value="DUF6339"/>
    <property type="match status" value="1"/>
</dbReference>
<proteinExistence type="predicted"/>
<protein>
    <submittedName>
        <fullName evidence="1">Uncharacterized protein</fullName>
    </submittedName>
</protein>
<keyword evidence="2" id="KW-1185">Reference proteome</keyword>
<dbReference type="RefSeq" id="WP_111897367.1">
    <property type="nucleotide sequence ID" value="NZ_CP033459.1"/>
</dbReference>
<evidence type="ECO:0000313" key="1">
    <source>
        <dbReference type="EMBL" id="QFQ12500.1"/>
    </source>
</evidence>
<accession>A0A5P8E6G9</accession>
<dbReference type="OrthoDB" id="9757917at2"/>
<name>A0A5P8E6G9_9BACT</name>
<sequence length="255" mass="30242">MQLQRTFKESYKNKLRDAVKSGEAIELYSKDSFEIDNHFVKRLANVYEPDFDIGEKMLETYDDDFKSAITLYEAYKEISPLLASSETFWVYLTHTTLFNYTQQRWPNVLRKTATSSYILDHWFMGGNGLLRNAAASLWWSIKCTYDEERNNRYELSEILFNNYTLRVNTFGISTIIRHKEAMIGILEYIKENPEVMLSFENRGRFISKYFNRLGGSKNLSSLDRNYFKKICYSLHETIMSITTREQTLDETLYYE</sequence>
<dbReference type="Proteomes" id="UP000249375">
    <property type="component" value="Chromosome"/>
</dbReference>
<dbReference type="InterPro" id="IPR045920">
    <property type="entry name" value="DUF6339"/>
</dbReference>
<dbReference type="AlphaFoldDB" id="A0A5P8E6G9"/>
<dbReference type="KEGG" id="alq:C7Y71_005440"/>